<feature type="region of interest" description="Disordered" evidence="4">
    <location>
        <begin position="316"/>
        <end position="370"/>
    </location>
</feature>
<evidence type="ECO:0000313" key="7">
    <source>
        <dbReference type="EMBL" id="MCZ8402614.1"/>
    </source>
</evidence>
<dbReference type="SUPFAM" id="SSF103088">
    <property type="entry name" value="OmpA-like"/>
    <property type="match status" value="1"/>
</dbReference>
<feature type="transmembrane region" description="Helical" evidence="5">
    <location>
        <begin position="91"/>
        <end position="112"/>
    </location>
</feature>
<feature type="domain" description="OmpA-like" evidence="6">
    <location>
        <begin position="163"/>
        <end position="297"/>
    </location>
</feature>
<dbReference type="RefSeq" id="WP_082402824.1">
    <property type="nucleotide sequence ID" value="NZ_CYTI01000015.1"/>
</dbReference>
<dbReference type="PROSITE" id="PS51123">
    <property type="entry name" value="OMPA_2"/>
    <property type="match status" value="1"/>
</dbReference>
<dbReference type="InterPro" id="IPR036737">
    <property type="entry name" value="OmpA-like_sf"/>
</dbReference>
<feature type="compositionally biased region" description="Polar residues" evidence="4">
    <location>
        <begin position="361"/>
        <end position="370"/>
    </location>
</feature>
<comment type="caution">
    <text evidence="7">The sequence shown here is derived from an EMBL/GenBank/DDBJ whole genome shotgun (WGS) entry which is preliminary data.</text>
</comment>
<accession>A0A9W5AIF2</accession>
<organism evidence="7 8">
    <name type="scientific">Alcaligenes xylosoxydans xylosoxydans</name>
    <name type="common">Achromobacter xylosoxidans</name>
    <dbReference type="NCBI Taxonomy" id="85698"/>
    <lineage>
        <taxon>Bacteria</taxon>
        <taxon>Pseudomonadati</taxon>
        <taxon>Pseudomonadota</taxon>
        <taxon>Betaproteobacteria</taxon>
        <taxon>Burkholderiales</taxon>
        <taxon>Alcaligenaceae</taxon>
        <taxon>Achromobacter</taxon>
    </lineage>
</organism>
<dbReference type="GO" id="GO:0009279">
    <property type="term" value="C:cell outer membrane"/>
    <property type="evidence" value="ECO:0007669"/>
    <property type="project" value="InterPro"/>
</dbReference>
<dbReference type="InterPro" id="IPR050330">
    <property type="entry name" value="Bact_OuterMem_StrucFunc"/>
</dbReference>
<dbReference type="InterPro" id="IPR006690">
    <property type="entry name" value="OMPA-like_CS"/>
</dbReference>
<feature type="compositionally biased region" description="Polar residues" evidence="4">
    <location>
        <begin position="330"/>
        <end position="346"/>
    </location>
</feature>
<comment type="subcellular location">
    <subcellularLocation>
        <location evidence="1">Membrane</location>
    </subcellularLocation>
</comment>
<dbReference type="Pfam" id="PF00691">
    <property type="entry name" value="OmpA"/>
    <property type="match status" value="1"/>
</dbReference>
<keyword evidence="2 3" id="KW-0472">Membrane</keyword>
<keyword evidence="5" id="KW-1133">Transmembrane helix</keyword>
<gene>
    <name evidence="7" type="ORF">O9570_14265</name>
</gene>
<name>A0A9W5AIF2_ALCXX</name>
<dbReference type="PANTHER" id="PTHR30329">
    <property type="entry name" value="STATOR ELEMENT OF FLAGELLAR MOTOR COMPLEX"/>
    <property type="match status" value="1"/>
</dbReference>
<dbReference type="Proteomes" id="UP001141992">
    <property type="component" value="Unassembled WGS sequence"/>
</dbReference>
<evidence type="ECO:0000256" key="5">
    <source>
        <dbReference type="SAM" id="Phobius"/>
    </source>
</evidence>
<reference evidence="7" key="1">
    <citation type="submission" date="2022-12" db="EMBL/GenBank/DDBJ databases">
        <authorList>
            <person name="Voronina O.L."/>
            <person name="Kunda M.S."/>
            <person name="Ryzhova N."/>
            <person name="Aksenova E.I."/>
        </authorList>
    </citation>
    <scope>NUCLEOTIDE SEQUENCE</scope>
    <source>
        <strain evidence="7">SCCH136:Ach223948</strain>
    </source>
</reference>
<dbReference type="InterPro" id="IPR039567">
    <property type="entry name" value="Gly-zipper"/>
</dbReference>
<protein>
    <submittedName>
        <fullName evidence="7">OmpA family protein</fullName>
    </submittedName>
</protein>
<feature type="transmembrane region" description="Helical" evidence="5">
    <location>
        <begin position="66"/>
        <end position="84"/>
    </location>
</feature>
<dbReference type="AlphaFoldDB" id="A0A9W5AIF2"/>
<dbReference type="EMBL" id="JAPZVI010000009">
    <property type="protein sequence ID" value="MCZ8402614.1"/>
    <property type="molecule type" value="Genomic_DNA"/>
</dbReference>
<evidence type="ECO:0000256" key="1">
    <source>
        <dbReference type="ARBA" id="ARBA00004370"/>
    </source>
</evidence>
<dbReference type="PROSITE" id="PS01068">
    <property type="entry name" value="OMPA_1"/>
    <property type="match status" value="1"/>
</dbReference>
<dbReference type="InterPro" id="IPR006665">
    <property type="entry name" value="OmpA-like"/>
</dbReference>
<sequence>MAFGFDVGTTITSVLRVTTLRILPTVLCASLASLGLAGCQTLPGDSNALQSTFASNDPCSDSSRNTGIAVGGALGAVAGALLGGKKARDKVIVGAIGAAAGALVGGVIGHNIDERRCALFKVAQANNLDLVVSDIKVADTQVDPLATPKPQGGGSADAAKTTAGLSVSIIDKGEQFAPGSAILTPQAAKAMADLADTYRDVAAASASAKDRDAVNARNNAMRILLVGHTDDTGSSQLNADLSEARARAVAKIFVSRGFRADQIFYQGAGETLPIADNHSAAGRARNRRVEVVDLGEDEAMAGYLANRKPVLAYYRTPGPAASGPRKETTGGAQPTSSRKASVGQANRNDRPSVASPDPSATDATPSAHASTAAQDIDFGGTPVHGNYVQVSIGKLSTQKSTFSLLSTAHAAEPSIVGSCADDRPRISKGVKSLKNDREAKFSTNDYLPGVYDSSWAGLVNGHLVALTHVAVLRDGGSPARRPELLVYTNYSGDKKAEPTLRSKPEVNAYQGSDALLYRVFVGDSLQCMDIVIPNKDPRHAPDSNLVYTLNKQSYQTAFAPSLAK</sequence>
<dbReference type="Gene3D" id="3.30.1330.60">
    <property type="entry name" value="OmpA-like domain"/>
    <property type="match status" value="1"/>
</dbReference>
<evidence type="ECO:0000256" key="2">
    <source>
        <dbReference type="ARBA" id="ARBA00023136"/>
    </source>
</evidence>
<evidence type="ECO:0000256" key="3">
    <source>
        <dbReference type="PROSITE-ProRule" id="PRU00473"/>
    </source>
</evidence>
<dbReference type="CDD" id="cd07185">
    <property type="entry name" value="OmpA_C-like"/>
    <property type="match status" value="1"/>
</dbReference>
<evidence type="ECO:0000313" key="8">
    <source>
        <dbReference type="Proteomes" id="UP001141992"/>
    </source>
</evidence>
<keyword evidence="5" id="KW-0812">Transmembrane</keyword>
<dbReference type="PANTHER" id="PTHR30329:SF21">
    <property type="entry name" value="LIPOPROTEIN YIAD-RELATED"/>
    <property type="match status" value="1"/>
</dbReference>
<evidence type="ECO:0000259" key="6">
    <source>
        <dbReference type="PROSITE" id="PS51123"/>
    </source>
</evidence>
<dbReference type="Pfam" id="PF13488">
    <property type="entry name" value="Gly-zipper_Omp"/>
    <property type="match status" value="1"/>
</dbReference>
<evidence type="ECO:0000256" key="4">
    <source>
        <dbReference type="SAM" id="MobiDB-lite"/>
    </source>
</evidence>
<proteinExistence type="predicted"/>